<dbReference type="PANTHER" id="PTHR45138:SF9">
    <property type="entry name" value="DIGUANYLATE CYCLASE DGCM-RELATED"/>
    <property type="match status" value="1"/>
</dbReference>
<dbReference type="CDD" id="cd01949">
    <property type="entry name" value="GGDEF"/>
    <property type="match status" value="1"/>
</dbReference>
<evidence type="ECO:0000259" key="4">
    <source>
        <dbReference type="PROSITE" id="PS50887"/>
    </source>
</evidence>
<dbReference type="AlphaFoldDB" id="A0A1B8ZID6"/>
<proteinExistence type="predicted"/>
<dbReference type="GO" id="GO:0052621">
    <property type="term" value="F:diguanylate cyclase activity"/>
    <property type="evidence" value="ECO:0007669"/>
    <property type="project" value="UniProtKB-EC"/>
</dbReference>
<evidence type="ECO:0000256" key="1">
    <source>
        <dbReference type="ARBA" id="ARBA00012528"/>
    </source>
</evidence>
<dbReference type="InterPro" id="IPR000160">
    <property type="entry name" value="GGDEF_dom"/>
</dbReference>
<evidence type="ECO:0000256" key="3">
    <source>
        <dbReference type="SAM" id="Phobius"/>
    </source>
</evidence>
<accession>A0A1B8ZID6</accession>
<dbReference type="PANTHER" id="PTHR45138">
    <property type="entry name" value="REGULATORY COMPONENTS OF SENSORY TRANSDUCTION SYSTEM"/>
    <property type="match status" value="1"/>
</dbReference>
<dbReference type="InterPro" id="IPR050469">
    <property type="entry name" value="Diguanylate_Cyclase"/>
</dbReference>
<comment type="catalytic activity">
    <reaction evidence="2">
        <text>2 GTP = 3',3'-c-di-GMP + 2 diphosphate</text>
        <dbReference type="Rhea" id="RHEA:24898"/>
        <dbReference type="ChEBI" id="CHEBI:33019"/>
        <dbReference type="ChEBI" id="CHEBI:37565"/>
        <dbReference type="ChEBI" id="CHEBI:58805"/>
        <dbReference type="EC" id="2.7.7.65"/>
    </reaction>
</comment>
<dbReference type="NCBIfam" id="TIGR00254">
    <property type="entry name" value="GGDEF"/>
    <property type="match status" value="1"/>
</dbReference>
<gene>
    <name evidence="5" type="ORF">BBI00_16715</name>
</gene>
<keyword evidence="3" id="KW-0812">Transmembrane</keyword>
<dbReference type="EMBL" id="MAYG01000012">
    <property type="protein sequence ID" value="OCA71363.1"/>
    <property type="molecule type" value="Genomic_DNA"/>
</dbReference>
<feature type="transmembrane region" description="Helical" evidence="3">
    <location>
        <begin position="57"/>
        <end position="79"/>
    </location>
</feature>
<protein>
    <recommendedName>
        <fullName evidence="1">diguanylate cyclase</fullName>
        <ecNumber evidence="1">2.7.7.65</ecNumber>
    </recommendedName>
</protein>
<dbReference type="RefSeq" id="WP_065400016.1">
    <property type="nucleotide sequence ID" value="NZ_MAYG01000012.1"/>
</dbReference>
<organism evidence="5 6">
    <name type="scientific">Chryseobacterium arthrosphaerae</name>
    <dbReference type="NCBI Taxonomy" id="651561"/>
    <lineage>
        <taxon>Bacteria</taxon>
        <taxon>Pseudomonadati</taxon>
        <taxon>Bacteroidota</taxon>
        <taxon>Flavobacteriia</taxon>
        <taxon>Flavobacteriales</taxon>
        <taxon>Weeksellaceae</taxon>
        <taxon>Chryseobacterium group</taxon>
        <taxon>Chryseobacterium</taxon>
    </lineage>
</organism>
<dbReference type="Gene3D" id="3.30.70.270">
    <property type="match status" value="1"/>
</dbReference>
<keyword evidence="3" id="KW-1133">Transmembrane helix</keyword>
<dbReference type="STRING" id="651561.BBI00_16715"/>
<dbReference type="Proteomes" id="UP000093432">
    <property type="component" value="Unassembled WGS sequence"/>
</dbReference>
<dbReference type="InterPro" id="IPR043128">
    <property type="entry name" value="Rev_trsase/Diguanyl_cyclase"/>
</dbReference>
<comment type="caution">
    <text evidence="5">The sequence shown here is derived from an EMBL/GenBank/DDBJ whole genome shotgun (WGS) entry which is preliminary data.</text>
</comment>
<keyword evidence="3" id="KW-0472">Membrane</keyword>
<evidence type="ECO:0000313" key="6">
    <source>
        <dbReference type="Proteomes" id="UP000093432"/>
    </source>
</evidence>
<dbReference type="Pfam" id="PF00990">
    <property type="entry name" value="GGDEF"/>
    <property type="match status" value="1"/>
</dbReference>
<evidence type="ECO:0000313" key="5">
    <source>
        <dbReference type="EMBL" id="OCA71363.1"/>
    </source>
</evidence>
<dbReference type="SMART" id="SM00267">
    <property type="entry name" value="GGDEF"/>
    <property type="match status" value="1"/>
</dbReference>
<sequence>MKYLENSIQKFKSDALAKIIYDAAKYLIGAIVTYSILKFIPENTTFGEFLAKKINFSILEFILILLVVVFLTIIVYFLLNKRRFKLIKLDLQTDELTGLPNNRALSEDLPNVISWAKSEMKPFSIILMDIDDFKDFNTKYTQSTADKVLVKFGTLLAADNRITDKVYRQHIKGDEFVIITKDTILENAVKAANRKRENIANTGIQIPELGLFNLTVCCGVAEFNPKIDDEKMIIDRAFEAMKIAKGKVNKNSTESLV</sequence>
<evidence type="ECO:0000256" key="2">
    <source>
        <dbReference type="ARBA" id="ARBA00034247"/>
    </source>
</evidence>
<dbReference type="SUPFAM" id="SSF55073">
    <property type="entry name" value="Nucleotide cyclase"/>
    <property type="match status" value="1"/>
</dbReference>
<name>A0A1B8ZID6_9FLAO</name>
<feature type="transmembrane region" description="Helical" evidence="3">
    <location>
        <begin position="20"/>
        <end position="37"/>
    </location>
</feature>
<feature type="domain" description="GGDEF" evidence="4">
    <location>
        <begin position="121"/>
        <end position="257"/>
    </location>
</feature>
<dbReference type="EC" id="2.7.7.65" evidence="1"/>
<reference evidence="6" key="1">
    <citation type="submission" date="2016-07" db="EMBL/GenBank/DDBJ databases">
        <authorList>
            <person name="Florea S."/>
            <person name="Webb J.S."/>
            <person name="Jaromczyk J."/>
            <person name="Schardl C.L."/>
        </authorList>
    </citation>
    <scope>NUCLEOTIDE SEQUENCE [LARGE SCALE GENOMIC DNA]</scope>
    <source>
        <strain evidence="6">CC-VM-7</strain>
    </source>
</reference>
<dbReference type="InterPro" id="IPR029787">
    <property type="entry name" value="Nucleotide_cyclase"/>
</dbReference>
<dbReference type="PROSITE" id="PS50887">
    <property type="entry name" value="GGDEF"/>
    <property type="match status" value="1"/>
</dbReference>